<dbReference type="SUPFAM" id="SSF55797">
    <property type="entry name" value="PR-1-like"/>
    <property type="match status" value="1"/>
</dbReference>
<dbReference type="SMART" id="SM00198">
    <property type="entry name" value="SCP"/>
    <property type="match status" value="1"/>
</dbReference>
<sequence>MCPGNTGGMVDQGRIKVLNAHNYRRGLLAKGQIRNGKNPNNKNLPTAYYMPRMTYDCNVEAEAINYAKTCTMTKSEQVDREGYGENVYVHNAPYAEPVSTFDTAVKSWWTQIFQDGINWGLKFTENLRDKRIDQSGFIQMAWAKSTKLGCAIQTCSSSSFIVCRYSPAGNVVNEVIYQAGKTCGGCLATCNKTDGLC</sequence>
<feature type="domain" description="SCP" evidence="1">
    <location>
        <begin position="12"/>
        <end position="173"/>
    </location>
</feature>
<dbReference type="InterPro" id="IPR035940">
    <property type="entry name" value="CAP_sf"/>
</dbReference>
<reference evidence="2 3" key="1">
    <citation type="submission" date="2014-03" db="EMBL/GenBank/DDBJ databases">
        <title>Draft genome of the hookworm Oesophagostomum dentatum.</title>
        <authorList>
            <person name="Mitreva M."/>
        </authorList>
    </citation>
    <scope>NUCLEOTIDE SEQUENCE [LARGE SCALE GENOMIC DNA]</scope>
    <source>
        <strain evidence="2 3">OD-Hann</strain>
    </source>
</reference>
<dbReference type="OrthoDB" id="5876828at2759"/>
<accession>A0A0B1SQG6</accession>
<dbReference type="Proteomes" id="UP000053660">
    <property type="component" value="Unassembled WGS sequence"/>
</dbReference>
<dbReference type="PANTHER" id="PTHR10334">
    <property type="entry name" value="CYSTEINE-RICH SECRETORY PROTEIN-RELATED"/>
    <property type="match status" value="1"/>
</dbReference>
<dbReference type="Pfam" id="PF00188">
    <property type="entry name" value="CAP"/>
    <property type="match status" value="1"/>
</dbReference>
<keyword evidence="3" id="KW-1185">Reference proteome</keyword>
<protein>
    <submittedName>
        <fullName evidence="2">SCP-like protein</fullName>
    </submittedName>
</protein>
<dbReference type="PRINTS" id="PR00837">
    <property type="entry name" value="V5TPXLIKE"/>
</dbReference>
<name>A0A0B1SQG6_OESDE</name>
<dbReference type="GO" id="GO:0005576">
    <property type="term" value="C:extracellular region"/>
    <property type="evidence" value="ECO:0007669"/>
    <property type="project" value="InterPro"/>
</dbReference>
<dbReference type="EMBL" id="KN557474">
    <property type="protein sequence ID" value="KHJ87563.1"/>
    <property type="molecule type" value="Genomic_DNA"/>
</dbReference>
<proteinExistence type="predicted"/>
<dbReference type="InterPro" id="IPR018244">
    <property type="entry name" value="Allrgn_V5/Tpx1_CS"/>
</dbReference>
<dbReference type="Gene3D" id="3.40.33.10">
    <property type="entry name" value="CAP"/>
    <property type="match status" value="1"/>
</dbReference>
<organism evidence="2 3">
    <name type="scientific">Oesophagostomum dentatum</name>
    <name type="common">Nodular worm</name>
    <dbReference type="NCBI Taxonomy" id="61180"/>
    <lineage>
        <taxon>Eukaryota</taxon>
        <taxon>Metazoa</taxon>
        <taxon>Ecdysozoa</taxon>
        <taxon>Nematoda</taxon>
        <taxon>Chromadorea</taxon>
        <taxon>Rhabditida</taxon>
        <taxon>Rhabditina</taxon>
        <taxon>Rhabditomorpha</taxon>
        <taxon>Strongyloidea</taxon>
        <taxon>Strongylidae</taxon>
        <taxon>Oesophagostomum</taxon>
    </lineage>
</organism>
<dbReference type="InterPro" id="IPR014044">
    <property type="entry name" value="CAP_dom"/>
</dbReference>
<evidence type="ECO:0000259" key="1">
    <source>
        <dbReference type="SMART" id="SM00198"/>
    </source>
</evidence>
<evidence type="ECO:0000313" key="3">
    <source>
        <dbReference type="Proteomes" id="UP000053660"/>
    </source>
</evidence>
<gene>
    <name evidence="2" type="ORF">OESDEN_12661</name>
</gene>
<evidence type="ECO:0000313" key="2">
    <source>
        <dbReference type="EMBL" id="KHJ87563.1"/>
    </source>
</evidence>
<dbReference type="AlphaFoldDB" id="A0A0B1SQG6"/>
<dbReference type="InterPro" id="IPR001283">
    <property type="entry name" value="CRISP-related"/>
</dbReference>
<dbReference type="PROSITE" id="PS01010">
    <property type="entry name" value="CRISP_2"/>
    <property type="match status" value="1"/>
</dbReference>
<dbReference type="CDD" id="cd05380">
    <property type="entry name" value="CAP_euk"/>
    <property type="match status" value="1"/>
</dbReference>